<keyword evidence="2" id="KW-1185">Reference proteome</keyword>
<dbReference type="EMBL" id="SJPJ01000001">
    <property type="protein sequence ID" value="TWT82590.1"/>
    <property type="molecule type" value="Genomic_DNA"/>
</dbReference>
<protein>
    <submittedName>
        <fullName evidence="1">Uncharacterized protein</fullName>
    </submittedName>
</protein>
<name>A0A5C5Z5Y5_9BACT</name>
<reference evidence="1 2" key="1">
    <citation type="submission" date="2019-02" db="EMBL/GenBank/DDBJ databases">
        <title>Deep-cultivation of Planctomycetes and their phenomic and genomic characterization uncovers novel biology.</title>
        <authorList>
            <person name="Wiegand S."/>
            <person name="Jogler M."/>
            <person name="Boedeker C."/>
            <person name="Pinto D."/>
            <person name="Vollmers J."/>
            <person name="Rivas-Marin E."/>
            <person name="Kohn T."/>
            <person name="Peeters S.H."/>
            <person name="Heuer A."/>
            <person name="Rast P."/>
            <person name="Oberbeckmann S."/>
            <person name="Bunk B."/>
            <person name="Jeske O."/>
            <person name="Meyerdierks A."/>
            <person name="Storesund J.E."/>
            <person name="Kallscheuer N."/>
            <person name="Luecker S."/>
            <person name="Lage O.M."/>
            <person name="Pohl T."/>
            <person name="Merkel B.J."/>
            <person name="Hornburger P."/>
            <person name="Mueller R.-W."/>
            <person name="Bruemmer F."/>
            <person name="Labrenz M."/>
            <person name="Spormann A.M."/>
            <person name="Op Den Camp H."/>
            <person name="Overmann J."/>
            <person name="Amann R."/>
            <person name="Jetten M.S.M."/>
            <person name="Mascher T."/>
            <person name="Medema M.H."/>
            <person name="Devos D.P."/>
            <person name="Kaster A.-K."/>
            <person name="Ovreas L."/>
            <person name="Rohde M."/>
            <person name="Galperin M.Y."/>
            <person name="Jogler C."/>
        </authorList>
    </citation>
    <scope>NUCLEOTIDE SEQUENCE [LARGE SCALE GENOMIC DNA]</scope>
    <source>
        <strain evidence="1 2">CA13</strain>
    </source>
</reference>
<dbReference type="AlphaFoldDB" id="A0A5C5Z5Y5"/>
<gene>
    <name evidence="1" type="ORF">CA13_40530</name>
</gene>
<evidence type="ECO:0000313" key="1">
    <source>
        <dbReference type="EMBL" id="TWT82590.1"/>
    </source>
</evidence>
<evidence type="ECO:0000313" key="2">
    <source>
        <dbReference type="Proteomes" id="UP000315010"/>
    </source>
</evidence>
<sequence length="169" mass="18732">MMPAPLVASRDSLDERFPCENCPCGCATAEFCWDTCCCFSDEEKLRWASDAGVKPPDFLVDRVNAKNNVSKLSNHCCCCSTGVSTCEVSEPAGTADDMPVASRTKTSVVLFWKAAQCRNLRLMWTLLAQAFVDKDDHHVVAPMEWPMHWLRLSDEFAASRSVSPEPPVP</sequence>
<comment type="caution">
    <text evidence="1">The sequence shown here is derived from an EMBL/GenBank/DDBJ whole genome shotgun (WGS) entry which is preliminary data.</text>
</comment>
<dbReference type="Proteomes" id="UP000315010">
    <property type="component" value="Unassembled WGS sequence"/>
</dbReference>
<accession>A0A5C5Z5Y5</accession>
<proteinExistence type="predicted"/>
<organism evidence="1 2">
    <name type="scientific">Novipirellula herctigrandis</name>
    <dbReference type="NCBI Taxonomy" id="2527986"/>
    <lineage>
        <taxon>Bacteria</taxon>
        <taxon>Pseudomonadati</taxon>
        <taxon>Planctomycetota</taxon>
        <taxon>Planctomycetia</taxon>
        <taxon>Pirellulales</taxon>
        <taxon>Pirellulaceae</taxon>
        <taxon>Novipirellula</taxon>
    </lineage>
</organism>